<comment type="catalytic activity">
    <reaction evidence="6">
        <text>3-[(1-carboxyvinyl)-oxy]benzoate + S-adenosyl-L-methionine + H2O = 6-amino-6-deoxyfutalosine + hydrogencarbonate + L-methionine + H(+)</text>
        <dbReference type="Rhea" id="RHEA:33075"/>
        <dbReference type="ChEBI" id="CHEBI:15377"/>
        <dbReference type="ChEBI" id="CHEBI:15378"/>
        <dbReference type="ChEBI" id="CHEBI:17544"/>
        <dbReference type="ChEBI" id="CHEBI:57844"/>
        <dbReference type="ChEBI" id="CHEBI:59789"/>
        <dbReference type="ChEBI" id="CHEBI:64286"/>
        <dbReference type="ChEBI" id="CHEBI:76981"/>
        <dbReference type="EC" id="2.5.1.120"/>
    </reaction>
</comment>
<dbReference type="NCBIfam" id="TIGR00423">
    <property type="entry name" value="CofH family radical SAM protein"/>
    <property type="match status" value="1"/>
</dbReference>
<dbReference type="PROSITE" id="PS51918">
    <property type="entry name" value="RADICAL_SAM"/>
    <property type="match status" value="1"/>
</dbReference>
<keyword evidence="6" id="KW-0808">Transferase</keyword>
<evidence type="ECO:0000256" key="4">
    <source>
        <dbReference type="ARBA" id="ARBA00023004"/>
    </source>
</evidence>
<dbReference type="GO" id="GO:0102573">
    <property type="term" value="F:aminodeoxyfutalosine synthase activity"/>
    <property type="evidence" value="ECO:0007669"/>
    <property type="project" value="UniProtKB-EC"/>
</dbReference>
<dbReference type="InterPro" id="IPR045567">
    <property type="entry name" value="CofH/MnqC-like_C"/>
</dbReference>
<evidence type="ECO:0000256" key="6">
    <source>
        <dbReference type="HAMAP-Rule" id="MF_00993"/>
    </source>
</evidence>
<proteinExistence type="inferred from homology"/>
<keyword evidence="4 6" id="KW-0408">Iron</keyword>
<dbReference type="SFLD" id="SFLDF00342">
    <property type="entry name" value="cyclic_dehypoxanthine_futalosi"/>
    <property type="match status" value="1"/>
</dbReference>
<dbReference type="NCBIfam" id="TIGR03700">
    <property type="entry name" value="mena_SCO4494"/>
    <property type="match status" value="1"/>
</dbReference>
<keyword evidence="5 6" id="KW-0411">Iron-sulfur</keyword>
<evidence type="ECO:0000256" key="7">
    <source>
        <dbReference type="PIRSR" id="PIRSR004762-1"/>
    </source>
</evidence>
<dbReference type="SFLD" id="SFLDS00029">
    <property type="entry name" value="Radical_SAM"/>
    <property type="match status" value="1"/>
</dbReference>
<evidence type="ECO:0000256" key="3">
    <source>
        <dbReference type="ARBA" id="ARBA00022723"/>
    </source>
</evidence>
<dbReference type="GO" id="GO:0009234">
    <property type="term" value="P:menaquinone biosynthetic process"/>
    <property type="evidence" value="ECO:0007669"/>
    <property type="project" value="UniProtKB-UniRule"/>
</dbReference>
<dbReference type="PIRSF" id="PIRSF004762">
    <property type="entry name" value="CHP00423"/>
    <property type="match status" value="1"/>
</dbReference>
<dbReference type="EMBL" id="MHFR01000053">
    <property type="protein sequence ID" value="OGW96144.1"/>
    <property type="molecule type" value="Genomic_DNA"/>
</dbReference>
<evidence type="ECO:0000313" key="10">
    <source>
        <dbReference type="EMBL" id="OGW96144.1"/>
    </source>
</evidence>
<feature type="binding site" evidence="6 7">
    <location>
        <position position="62"/>
    </location>
    <ligand>
        <name>[4Fe-4S] cluster</name>
        <dbReference type="ChEBI" id="CHEBI:49883"/>
        <note>4Fe-4S-S-AdoMet</note>
    </ligand>
</feature>
<feature type="binding site" evidence="6 7">
    <location>
        <position position="58"/>
    </location>
    <ligand>
        <name>[4Fe-4S] cluster</name>
        <dbReference type="ChEBI" id="CHEBI:49883"/>
        <note>4Fe-4S-S-AdoMet</note>
    </ligand>
</feature>
<evidence type="ECO:0000313" key="11">
    <source>
        <dbReference type="Proteomes" id="UP000178187"/>
    </source>
</evidence>
<dbReference type="InterPro" id="IPR058240">
    <property type="entry name" value="rSAM_sf"/>
</dbReference>
<dbReference type="PANTHER" id="PTHR43076">
    <property type="entry name" value="FO SYNTHASE (COFH)"/>
    <property type="match status" value="1"/>
</dbReference>
<evidence type="ECO:0000256" key="5">
    <source>
        <dbReference type="ARBA" id="ARBA00023014"/>
    </source>
</evidence>
<dbReference type="InterPro" id="IPR006638">
    <property type="entry name" value="Elp3/MiaA/NifB-like_rSAM"/>
</dbReference>
<dbReference type="UniPathway" id="UPA00079"/>
<accession>A0A1G1KT58</accession>
<dbReference type="SFLD" id="SFLDG01389">
    <property type="entry name" value="menaquinone_synthsis_involved"/>
    <property type="match status" value="1"/>
</dbReference>
<feature type="binding site" evidence="8">
    <location>
        <position position="171"/>
    </location>
    <ligand>
        <name>S-adenosyl-L-methionine</name>
        <dbReference type="ChEBI" id="CHEBI:59789"/>
    </ligand>
</feature>
<evidence type="ECO:0000256" key="8">
    <source>
        <dbReference type="PIRSR" id="PIRSR004762-2"/>
    </source>
</evidence>
<comment type="caution">
    <text evidence="10">The sequence shown here is derived from an EMBL/GenBank/DDBJ whole genome shotgun (WGS) entry which is preliminary data.</text>
</comment>
<dbReference type="EC" id="2.5.1.120" evidence="6"/>
<feature type="domain" description="Radical SAM core" evidence="9">
    <location>
        <begin position="44"/>
        <end position="278"/>
    </location>
</feature>
<comment type="pathway">
    <text evidence="6">Quinol/quinone metabolism; menaquinone biosynthesis.</text>
</comment>
<dbReference type="SUPFAM" id="SSF102114">
    <property type="entry name" value="Radical SAM enzymes"/>
    <property type="match status" value="1"/>
</dbReference>
<dbReference type="Gene3D" id="3.20.20.70">
    <property type="entry name" value="Aldolase class I"/>
    <property type="match status" value="1"/>
</dbReference>
<dbReference type="SFLD" id="SFLDF00343">
    <property type="entry name" value="aminofutalosine_synthase_(mqnE"/>
    <property type="match status" value="1"/>
</dbReference>
<name>A0A1G1KT58_9BACT</name>
<organism evidence="10 11">
    <name type="scientific">Candidatus Danuiimicrobium aquiferis</name>
    <dbReference type="NCBI Taxonomy" id="1801832"/>
    <lineage>
        <taxon>Bacteria</taxon>
        <taxon>Pseudomonadati</taxon>
        <taxon>Candidatus Omnitrophota</taxon>
        <taxon>Candidatus Danuiimicrobium</taxon>
    </lineage>
</organism>
<dbReference type="Pfam" id="PF19288">
    <property type="entry name" value="CofH_C"/>
    <property type="match status" value="1"/>
</dbReference>
<evidence type="ECO:0000259" key="9">
    <source>
        <dbReference type="PROSITE" id="PS51918"/>
    </source>
</evidence>
<keyword evidence="6" id="KW-0474">Menaquinone biosynthesis</keyword>
<comment type="function">
    <text evidence="6">Radical SAM enzyme that catalyzes the addition of the adenosyl radical to the double bond of 3-[(1-carboxyvinyl)oxy]benzoate, leading to aminodeoxyfutalosine (AFL), a key intermediate in the formation of menaquinone (MK, vitamin K2) from chorismate.</text>
</comment>
<feature type="binding site" evidence="6 7">
    <location>
        <position position="65"/>
    </location>
    <ligand>
        <name>[4Fe-4S] cluster</name>
        <dbReference type="ChEBI" id="CHEBI:49883"/>
        <note>4Fe-4S-S-AdoMet</note>
    </ligand>
</feature>
<evidence type="ECO:0000256" key="2">
    <source>
        <dbReference type="ARBA" id="ARBA00022691"/>
    </source>
</evidence>
<dbReference type="InterPro" id="IPR013785">
    <property type="entry name" value="Aldolase_TIM"/>
</dbReference>
<dbReference type="SFLD" id="SFLDG01082">
    <property type="entry name" value="B12-binding_domain_containing"/>
    <property type="match status" value="1"/>
</dbReference>
<dbReference type="GO" id="GO:0044689">
    <property type="term" value="F:7,8-didemethyl-8-hydroxy-5-deazariboflavin synthase activity"/>
    <property type="evidence" value="ECO:0007669"/>
    <property type="project" value="TreeGrafter"/>
</dbReference>
<dbReference type="SFLD" id="SFLDG01064">
    <property type="entry name" value="F420__menaquinone_cofactor_bio"/>
    <property type="match status" value="1"/>
</dbReference>
<dbReference type="Proteomes" id="UP000178187">
    <property type="component" value="Unassembled WGS sequence"/>
</dbReference>
<dbReference type="SMART" id="SM00729">
    <property type="entry name" value="Elp3"/>
    <property type="match status" value="1"/>
</dbReference>
<dbReference type="AlphaFoldDB" id="A0A1G1KT58"/>
<dbReference type="HAMAP" id="MF_00993">
    <property type="entry name" value="MqnE"/>
    <property type="match status" value="1"/>
</dbReference>
<protein>
    <recommendedName>
        <fullName evidence="6">Aminodeoxyfutalosine synthase</fullName>
        <shortName evidence="6">AFL synthase</shortName>
        <shortName evidence="6">Aminofutalosine synthase</shortName>
        <ecNumber evidence="6">2.5.1.120</ecNumber>
    </recommendedName>
    <alternativeName>
        <fullName evidence="6">Menaquinone biosynthetic enzyme MqnE</fullName>
    </alternativeName>
</protein>
<keyword evidence="3 6" id="KW-0479">Metal-binding</keyword>
<dbReference type="InterPro" id="IPR007197">
    <property type="entry name" value="rSAM"/>
</dbReference>
<dbReference type="GO" id="GO:0005506">
    <property type="term" value="F:iron ion binding"/>
    <property type="evidence" value="ECO:0007669"/>
    <property type="project" value="UniProtKB-UniRule"/>
</dbReference>
<evidence type="ECO:0000256" key="1">
    <source>
        <dbReference type="ARBA" id="ARBA00022485"/>
    </source>
</evidence>
<comment type="similarity">
    <text evidence="6">Belongs to the radical SAM superfamily. MqnE family.</text>
</comment>
<sequence>MQIRLENNERLTFEDGVRLFQSNDLNSLGFLANRVRERLHGKRVYYSINLHLNYTNICTAHCSFCAFSRKPGEAGGYQFSIPEIRDRVKQAYEKYRINEVHIVGGLNPDLNFDYFLEMFRTIHEAAPAVLIKALTAVEIDDLSRRSDLTCKEVLVRLRSAGLGALPGGGAEIFDEAIRQKICAHKTNSTRWLEIHKTAHRIGIPSNCAMLYGHLESAKDRVDHILRLRKLQDETKGFQAFIPMPYNPKNSRLGEIDTPGGFTDLKVFAVSRLLFDNIPHIKVHWPAFNLKLAEVALAFGADDFGGTNLNEKVMHEAGSQVPLDLNEKKLISSIERAGFKPVKVDSSYRENREPVGRRQ</sequence>
<keyword evidence="1 6" id="KW-0004">4Fe-4S</keyword>
<dbReference type="CDD" id="cd01335">
    <property type="entry name" value="Radical_SAM"/>
    <property type="match status" value="1"/>
</dbReference>
<dbReference type="PANTHER" id="PTHR43076:SF7">
    <property type="entry name" value="AMINODEOXYFUTALOSINE SYNTHASE"/>
    <property type="match status" value="1"/>
</dbReference>
<feature type="binding site" evidence="8">
    <location>
        <position position="64"/>
    </location>
    <ligand>
        <name>S-adenosyl-L-methionine</name>
        <dbReference type="ChEBI" id="CHEBI:59789"/>
    </ligand>
</feature>
<dbReference type="InterPro" id="IPR020050">
    <property type="entry name" value="FO_synthase_su2"/>
</dbReference>
<dbReference type="InterPro" id="IPR022432">
    <property type="entry name" value="MqnE"/>
</dbReference>
<dbReference type="GO" id="GO:0051539">
    <property type="term" value="F:4 iron, 4 sulfur cluster binding"/>
    <property type="evidence" value="ECO:0007669"/>
    <property type="project" value="UniProtKB-KW"/>
</dbReference>
<gene>
    <name evidence="6" type="primary">mqnE</name>
    <name evidence="10" type="ORF">A3G33_02005</name>
</gene>
<keyword evidence="2 6" id="KW-0949">S-adenosyl-L-methionine</keyword>
<reference evidence="10 11" key="1">
    <citation type="journal article" date="2016" name="Nat. Commun.">
        <title>Thousands of microbial genomes shed light on interconnected biogeochemical processes in an aquifer system.</title>
        <authorList>
            <person name="Anantharaman K."/>
            <person name="Brown C.T."/>
            <person name="Hug L.A."/>
            <person name="Sharon I."/>
            <person name="Castelle C.J."/>
            <person name="Probst A.J."/>
            <person name="Thomas B.C."/>
            <person name="Singh A."/>
            <person name="Wilkins M.J."/>
            <person name="Karaoz U."/>
            <person name="Brodie E.L."/>
            <person name="Williams K.H."/>
            <person name="Hubbard S.S."/>
            <person name="Banfield J.F."/>
        </authorList>
    </citation>
    <scope>NUCLEOTIDE SEQUENCE [LARGE SCALE GENOMIC DNA]</scope>
</reference>
<dbReference type="Pfam" id="PF04055">
    <property type="entry name" value="Radical_SAM"/>
    <property type="match status" value="1"/>
</dbReference>
<dbReference type="InterPro" id="IPR034405">
    <property type="entry name" value="F420"/>
</dbReference>
<comment type="cofactor">
    <cofactor evidence="6 7">
        <name>[4Fe-4S] cluster</name>
        <dbReference type="ChEBI" id="CHEBI:49883"/>
    </cofactor>
    <text evidence="6 7">Binds 1 [4Fe-4S] cluster. The cluster is coordinated with 3 cysteines and an exchangeable S-adenosyl-L-methionine.</text>
</comment>